<evidence type="ECO:0000256" key="12">
    <source>
        <dbReference type="RuleBase" id="RU363101"/>
    </source>
</evidence>
<organism evidence="13 14">
    <name type="scientific">SAR86 cluster bacterium</name>
    <dbReference type="NCBI Taxonomy" id="2030880"/>
    <lineage>
        <taxon>Bacteria</taxon>
        <taxon>Pseudomonadati</taxon>
        <taxon>Pseudomonadota</taxon>
        <taxon>Gammaproteobacteria</taxon>
        <taxon>SAR86 cluster</taxon>
    </lineage>
</organism>
<evidence type="ECO:0000256" key="1">
    <source>
        <dbReference type="ARBA" id="ARBA00002442"/>
    </source>
</evidence>
<name>A0A972VVM3_9GAMM</name>
<dbReference type="Proteomes" id="UP000754644">
    <property type="component" value="Unassembled WGS sequence"/>
</dbReference>
<evidence type="ECO:0000256" key="3">
    <source>
        <dbReference type="ARBA" id="ARBA00008741"/>
    </source>
</evidence>
<dbReference type="NCBIfam" id="TIGR03141">
    <property type="entry name" value="cytochro_ccmD"/>
    <property type="match status" value="1"/>
</dbReference>
<keyword evidence="6 12" id="KW-1003">Cell membrane</keyword>
<dbReference type="GO" id="GO:1903607">
    <property type="term" value="P:cytochrome c biosynthetic process"/>
    <property type="evidence" value="ECO:0007669"/>
    <property type="project" value="TreeGrafter"/>
</dbReference>
<evidence type="ECO:0000256" key="9">
    <source>
        <dbReference type="ARBA" id="ARBA00022748"/>
    </source>
</evidence>
<sequence length="73" mass="8336">MNFGSFSSFSDFIQMGEHGLFVWSCYGLTLVVLVVNIIRPLQLQRRLIKEKRLAIDQEGAHSQTPSARKQVNQ</sequence>
<evidence type="ECO:0000256" key="7">
    <source>
        <dbReference type="ARBA" id="ARBA00022519"/>
    </source>
</evidence>
<keyword evidence="10 12" id="KW-1133">Transmembrane helix</keyword>
<comment type="subcellular location">
    <subcellularLocation>
        <location evidence="2 12">Cell inner membrane</location>
        <topology evidence="2 12">Single-pass membrane protein</topology>
    </subcellularLocation>
</comment>
<keyword evidence="11 12" id="KW-0472">Membrane</keyword>
<keyword evidence="5 12" id="KW-0813">Transport</keyword>
<evidence type="ECO:0000256" key="5">
    <source>
        <dbReference type="ARBA" id="ARBA00022448"/>
    </source>
</evidence>
<gene>
    <name evidence="13" type="primary">ccmD</name>
    <name evidence="13" type="ORF">HQ497_01135</name>
</gene>
<dbReference type="AlphaFoldDB" id="A0A972VVM3"/>
<dbReference type="PANTHER" id="PTHR37531">
    <property type="entry name" value="HEME EXPORTER PROTEIN D"/>
    <property type="match status" value="1"/>
</dbReference>
<comment type="function">
    <text evidence="1 12">Required for the export of heme to the periplasm for the biogenesis of c-type cytochromes.</text>
</comment>
<proteinExistence type="inferred from homology"/>
<dbReference type="InterPro" id="IPR007078">
    <property type="entry name" value="Haem_export_protD_CcmD"/>
</dbReference>
<keyword evidence="8 12" id="KW-0812">Transmembrane</keyword>
<evidence type="ECO:0000256" key="8">
    <source>
        <dbReference type="ARBA" id="ARBA00022692"/>
    </source>
</evidence>
<evidence type="ECO:0000256" key="2">
    <source>
        <dbReference type="ARBA" id="ARBA00004377"/>
    </source>
</evidence>
<feature type="transmembrane region" description="Helical" evidence="12">
    <location>
        <begin position="20"/>
        <end position="38"/>
    </location>
</feature>
<reference evidence="13" key="1">
    <citation type="submission" date="2020-05" db="EMBL/GenBank/DDBJ databases">
        <title>Sulfur intermediates as new biogeochemical hubs in an aquatic model microbial ecosystem.</title>
        <authorList>
            <person name="Vigneron A."/>
        </authorList>
    </citation>
    <scope>NUCLEOTIDE SEQUENCE</scope>
    <source>
        <strain evidence="13">Bin.250</strain>
    </source>
</reference>
<keyword evidence="9 12" id="KW-0201">Cytochrome c-type biogenesis</keyword>
<keyword evidence="7 12" id="KW-0997">Cell inner membrane</keyword>
<protein>
    <recommendedName>
        <fullName evidence="4 12">Heme exporter protein D</fullName>
    </recommendedName>
</protein>
<dbReference type="GO" id="GO:0015886">
    <property type="term" value="P:heme transport"/>
    <property type="evidence" value="ECO:0007669"/>
    <property type="project" value="InterPro"/>
</dbReference>
<evidence type="ECO:0000256" key="11">
    <source>
        <dbReference type="ARBA" id="ARBA00023136"/>
    </source>
</evidence>
<evidence type="ECO:0000256" key="10">
    <source>
        <dbReference type="ARBA" id="ARBA00022989"/>
    </source>
</evidence>
<dbReference type="Pfam" id="PF04995">
    <property type="entry name" value="CcmD"/>
    <property type="match status" value="1"/>
</dbReference>
<evidence type="ECO:0000313" key="14">
    <source>
        <dbReference type="Proteomes" id="UP000754644"/>
    </source>
</evidence>
<dbReference type="GO" id="GO:0005886">
    <property type="term" value="C:plasma membrane"/>
    <property type="evidence" value="ECO:0007669"/>
    <property type="project" value="UniProtKB-SubCell"/>
</dbReference>
<evidence type="ECO:0000313" key="13">
    <source>
        <dbReference type="EMBL" id="NQV63942.1"/>
    </source>
</evidence>
<evidence type="ECO:0000256" key="6">
    <source>
        <dbReference type="ARBA" id="ARBA00022475"/>
    </source>
</evidence>
<accession>A0A972VVM3</accession>
<evidence type="ECO:0000256" key="4">
    <source>
        <dbReference type="ARBA" id="ARBA00016461"/>
    </source>
</evidence>
<dbReference type="InterPro" id="IPR052075">
    <property type="entry name" value="Heme_exporter_D"/>
</dbReference>
<comment type="similarity">
    <text evidence="3 12">Belongs to the CcmD/CycX/HelD family.</text>
</comment>
<dbReference type="PANTHER" id="PTHR37531:SF1">
    <property type="entry name" value="HEME EXPORTER PROTEIN D"/>
    <property type="match status" value="1"/>
</dbReference>
<dbReference type="EMBL" id="JABMOJ010000043">
    <property type="protein sequence ID" value="NQV63942.1"/>
    <property type="molecule type" value="Genomic_DNA"/>
</dbReference>
<dbReference type="GO" id="GO:0017004">
    <property type="term" value="P:cytochrome complex assembly"/>
    <property type="evidence" value="ECO:0007669"/>
    <property type="project" value="UniProtKB-KW"/>
</dbReference>
<comment type="caution">
    <text evidence="13">The sequence shown here is derived from an EMBL/GenBank/DDBJ whole genome shotgun (WGS) entry which is preliminary data.</text>
</comment>